<accession>A0A420Y838</accession>
<proteinExistence type="inferred from homology"/>
<dbReference type="InterPro" id="IPR029058">
    <property type="entry name" value="AB_hydrolase_fold"/>
</dbReference>
<evidence type="ECO:0000256" key="2">
    <source>
        <dbReference type="ARBA" id="ARBA00008300"/>
    </source>
</evidence>
<keyword evidence="4" id="KW-0378">Hydrolase</keyword>
<evidence type="ECO:0000313" key="5">
    <source>
        <dbReference type="EMBL" id="RKU44049.1"/>
    </source>
</evidence>
<protein>
    <recommendedName>
        <fullName evidence="7">AB hydrolase-1 domain-containing protein</fullName>
    </recommendedName>
</protein>
<evidence type="ECO:0000313" key="6">
    <source>
        <dbReference type="Proteomes" id="UP000275385"/>
    </source>
</evidence>
<gene>
    <name evidence="5" type="ORF">DL546_005742</name>
</gene>
<dbReference type="GO" id="GO:0005811">
    <property type="term" value="C:lipid droplet"/>
    <property type="evidence" value="ECO:0007669"/>
    <property type="project" value="UniProtKB-SubCell"/>
</dbReference>
<evidence type="ECO:0000256" key="1">
    <source>
        <dbReference type="ARBA" id="ARBA00004502"/>
    </source>
</evidence>
<dbReference type="STRING" id="177199.A0A420Y838"/>
<dbReference type="Pfam" id="PF10230">
    <property type="entry name" value="LIDHydrolase"/>
    <property type="match status" value="1"/>
</dbReference>
<dbReference type="SUPFAM" id="SSF53474">
    <property type="entry name" value="alpha/beta-Hydrolases"/>
    <property type="match status" value="1"/>
</dbReference>
<keyword evidence="6" id="KW-1185">Reference proteome</keyword>
<dbReference type="InterPro" id="IPR019363">
    <property type="entry name" value="LDAH"/>
</dbReference>
<dbReference type="AlphaFoldDB" id="A0A420Y838"/>
<dbReference type="GO" id="GO:0019915">
    <property type="term" value="P:lipid storage"/>
    <property type="evidence" value="ECO:0007669"/>
    <property type="project" value="InterPro"/>
</dbReference>
<sequence length="339" mass="38371">MSRVLSYSPKKPSTAAGTRHVLLYFISGNPGLIDYYSPFLSTLHTLLESSSTSLRQRERPPVVIHIRGRDLAGFADNDHNEPFTPSNPPHTLEYQIRYILSDIAATMVQAEGPRNGTPFDAVVIMGHSVGTFISLEIFNRHLHGEIAEVNLRAGILLFPTVTHLAKSPAGKRLDFIRGTPFLDSNAHRIAKGFVDFVPTTALRYILRRVMGFPEHAAEVTLNFLRSRDGIWQAIHMGKDELKVIGEETWKDELWEIAEETDKEGSEVPKFYMYYGQGDHWVANECRDEFIARRNDHAQREGKRAKTKIVVDEDNIPHAFCLSKFFLSVCRSEMVSGTRC</sequence>
<evidence type="ECO:0008006" key="7">
    <source>
        <dbReference type="Google" id="ProtNLM"/>
    </source>
</evidence>
<dbReference type="OrthoDB" id="448051at2759"/>
<comment type="caution">
    <text evidence="5">The sequence shown here is derived from an EMBL/GenBank/DDBJ whole genome shotgun (WGS) entry which is preliminary data.</text>
</comment>
<organism evidence="5 6">
    <name type="scientific">Coniochaeta pulveracea</name>
    <dbReference type="NCBI Taxonomy" id="177199"/>
    <lineage>
        <taxon>Eukaryota</taxon>
        <taxon>Fungi</taxon>
        <taxon>Dikarya</taxon>
        <taxon>Ascomycota</taxon>
        <taxon>Pezizomycotina</taxon>
        <taxon>Sordariomycetes</taxon>
        <taxon>Sordariomycetidae</taxon>
        <taxon>Coniochaetales</taxon>
        <taxon>Coniochaetaceae</taxon>
        <taxon>Coniochaeta</taxon>
    </lineage>
</organism>
<reference evidence="5 6" key="1">
    <citation type="submission" date="2018-08" db="EMBL/GenBank/DDBJ databases">
        <title>Draft genome of the lignicolous fungus Coniochaeta pulveracea.</title>
        <authorList>
            <person name="Borstlap C.J."/>
            <person name="De Witt R.N."/>
            <person name="Botha A."/>
            <person name="Volschenk H."/>
        </authorList>
    </citation>
    <scope>NUCLEOTIDE SEQUENCE [LARGE SCALE GENOMIC DNA]</scope>
    <source>
        <strain evidence="5 6">CAB683</strain>
    </source>
</reference>
<evidence type="ECO:0000256" key="4">
    <source>
        <dbReference type="ARBA" id="ARBA00022801"/>
    </source>
</evidence>
<keyword evidence="3" id="KW-0551">Lipid droplet</keyword>
<dbReference type="PANTHER" id="PTHR13390:SF0">
    <property type="entry name" value="LIPID DROPLET-ASSOCIATED HYDROLASE"/>
    <property type="match status" value="1"/>
</dbReference>
<comment type="similarity">
    <text evidence="2">Belongs to the AB hydrolase superfamily. LDAH family.</text>
</comment>
<comment type="subcellular location">
    <subcellularLocation>
        <location evidence="1">Lipid droplet</location>
    </subcellularLocation>
</comment>
<dbReference type="Proteomes" id="UP000275385">
    <property type="component" value="Unassembled WGS sequence"/>
</dbReference>
<name>A0A420Y838_9PEZI</name>
<dbReference type="PANTHER" id="PTHR13390">
    <property type="entry name" value="LIPASE"/>
    <property type="match status" value="1"/>
</dbReference>
<dbReference type="GO" id="GO:0016298">
    <property type="term" value="F:lipase activity"/>
    <property type="evidence" value="ECO:0007669"/>
    <property type="project" value="InterPro"/>
</dbReference>
<dbReference type="Gene3D" id="3.40.50.1820">
    <property type="entry name" value="alpha/beta hydrolase"/>
    <property type="match status" value="1"/>
</dbReference>
<dbReference type="EMBL" id="QVQW01000035">
    <property type="protein sequence ID" value="RKU44049.1"/>
    <property type="molecule type" value="Genomic_DNA"/>
</dbReference>
<evidence type="ECO:0000256" key="3">
    <source>
        <dbReference type="ARBA" id="ARBA00022677"/>
    </source>
</evidence>